<dbReference type="RefSeq" id="WP_407655905.1">
    <property type="nucleotide sequence ID" value="NZ_CP087164.1"/>
</dbReference>
<dbReference type="EMBL" id="CP087164">
    <property type="protein sequence ID" value="UGS35574.1"/>
    <property type="molecule type" value="Genomic_DNA"/>
</dbReference>
<evidence type="ECO:0000256" key="2">
    <source>
        <dbReference type="ARBA" id="ARBA00023002"/>
    </source>
</evidence>
<dbReference type="Proteomes" id="UP001162834">
    <property type="component" value="Chromosome"/>
</dbReference>
<dbReference type="GO" id="GO:0003863">
    <property type="term" value="F:branched-chain 2-oxo acid dehydrogenase activity"/>
    <property type="evidence" value="ECO:0007669"/>
    <property type="project" value="UniProtKB-EC"/>
</dbReference>
<evidence type="ECO:0000256" key="3">
    <source>
        <dbReference type="ARBA" id="ARBA00023052"/>
    </source>
</evidence>
<dbReference type="EC" id="1.2.4.4" evidence="5"/>
<evidence type="ECO:0000313" key="6">
    <source>
        <dbReference type="Proteomes" id="UP001162834"/>
    </source>
</evidence>
<dbReference type="InterPro" id="IPR029061">
    <property type="entry name" value="THDP-binding"/>
</dbReference>
<dbReference type="PANTHER" id="PTHR43257">
    <property type="entry name" value="PYRUVATE DEHYDROGENASE E1 COMPONENT BETA SUBUNIT"/>
    <property type="match status" value="1"/>
</dbReference>
<proteinExistence type="predicted"/>
<name>A0A9E6XW86_9ACTN</name>
<dbReference type="GO" id="GO:0000287">
    <property type="term" value="F:magnesium ion binding"/>
    <property type="evidence" value="ECO:0007669"/>
    <property type="project" value="UniProtKB-ARBA"/>
</dbReference>
<dbReference type="CDD" id="cd07036">
    <property type="entry name" value="TPP_PYR_E1-PDHc-beta_like"/>
    <property type="match status" value="1"/>
</dbReference>
<reference evidence="5" key="1">
    <citation type="journal article" date="2022" name="Int. J. Syst. Evol. Microbiol.">
        <title>Pseudomonas aegrilactucae sp. nov. and Pseudomonas morbosilactucae sp. nov., pathogens causing bacterial rot of lettuce in Japan.</title>
        <authorList>
            <person name="Sawada H."/>
            <person name="Fujikawa T."/>
            <person name="Satou M."/>
        </authorList>
    </citation>
    <scope>NUCLEOTIDE SEQUENCE</scope>
    <source>
        <strain evidence="5">0166_1</strain>
    </source>
</reference>
<dbReference type="Pfam" id="PF02780">
    <property type="entry name" value="Transketolase_C"/>
    <property type="match status" value="1"/>
</dbReference>
<accession>A0A9E6XW86</accession>
<protein>
    <submittedName>
        <fullName evidence="5">2-oxoisovalerate dehydrogenase subunit beta</fullName>
        <ecNumber evidence="5">1.2.4.4</ecNumber>
    </submittedName>
</protein>
<dbReference type="FunFam" id="3.40.50.920:FF:000001">
    <property type="entry name" value="Pyruvate dehydrogenase E1 beta subunit"/>
    <property type="match status" value="1"/>
</dbReference>
<evidence type="ECO:0000313" key="5">
    <source>
        <dbReference type="EMBL" id="UGS35574.1"/>
    </source>
</evidence>
<keyword evidence="6" id="KW-1185">Reference proteome</keyword>
<evidence type="ECO:0000259" key="4">
    <source>
        <dbReference type="SMART" id="SM00861"/>
    </source>
</evidence>
<dbReference type="Gene3D" id="3.40.50.920">
    <property type="match status" value="1"/>
</dbReference>
<dbReference type="Pfam" id="PF02779">
    <property type="entry name" value="Transket_pyr"/>
    <property type="match status" value="1"/>
</dbReference>
<dbReference type="FunFam" id="3.40.50.970:FF:000001">
    <property type="entry name" value="Pyruvate dehydrogenase E1 beta subunit"/>
    <property type="match status" value="1"/>
</dbReference>
<dbReference type="AlphaFoldDB" id="A0A9E6XW86"/>
<gene>
    <name evidence="5" type="primary">bfmBAB_4</name>
    <name evidence="5" type="ORF">DSM104329_01967</name>
</gene>
<dbReference type="InterPro" id="IPR009014">
    <property type="entry name" value="Transketo_C/PFOR_II"/>
</dbReference>
<dbReference type="SMART" id="SM00861">
    <property type="entry name" value="Transket_pyr"/>
    <property type="match status" value="1"/>
</dbReference>
<dbReference type="InterPro" id="IPR005475">
    <property type="entry name" value="Transketolase-like_Pyr-bd"/>
</dbReference>
<dbReference type="InterPro" id="IPR033248">
    <property type="entry name" value="Transketolase_C"/>
</dbReference>
<sequence>MLKEWQAVNEALREEMELDGRVVVFGEDLAKAGGTFGQTRGLLDRFGPERVRDTPISEQAMVGAAVGAAMAGLRPVVEILYIDFLGIASDPLVNQAAKVEYFTAGALNAPMVVKSGVGTLQGMGAQHTQALEGWYAQVPGLKVCWPATPGDAKGLLKAAIRDDAPVLYIESFDLLRARGPVLEGEESFVPLGVADVVRRGRDLTLVTWGTMRRIALEAAEELASRHAIEVEVIDLRTIYPWDRATVFESVAATHRCLVATEAVRDFGPGGEIAAEVGEACFDDLDAPVTRLGSPRVPSPHFKEYEAVRLPSKDQMTDVIAAMVGGDLAQEATG</sequence>
<keyword evidence="3" id="KW-0786">Thiamine pyrophosphate</keyword>
<comment type="cofactor">
    <cofactor evidence="1">
        <name>thiamine diphosphate</name>
        <dbReference type="ChEBI" id="CHEBI:58937"/>
    </cofactor>
</comment>
<dbReference type="SUPFAM" id="SSF52922">
    <property type="entry name" value="TK C-terminal domain-like"/>
    <property type="match status" value="1"/>
</dbReference>
<organism evidence="5 6">
    <name type="scientific">Capillimicrobium parvum</name>
    <dbReference type="NCBI Taxonomy" id="2884022"/>
    <lineage>
        <taxon>Bacteria</taxon>
        <taxon>Bacillati</taxon>
        <taxon>Actinomycetota</taxon>
        <taxon>Thermoleophilia</taxon>
        <taxon>Solirubrobacterales</taxon>
        <taxon>Capillimicrobiaceae</taxon>
        <taxon>Capillimicrobium</taxon>
    </lineage>
</organism>
<dbReference type="PANTHER" id="PTHR43257:SF2">
    <property type="entry name" value="PYRUVATE DEHYDROGENASE E1 COMPONENT SUBUNIT BETA"/>
    <property type="match status" value="1"/>
</dbReference>
<dbReference type="KEGG" id="sbae:DSM104329_01967"/>
<dbReference type="SUPFAM" id="SSF52518">
    <property type="entry name" value="Thiamin diphosphate-binding fold (THDP-binding)"/>
    <property type="match status" value="1"/>
</dbReference>
<feature type="domain" description="Transketolase-like pyrimidine-binding" evidence="4">
    <location>
        <begin position="2"/>
        <end position="177"/>
    </location>
</feature>
<dbReference type="Gene3D" id="3.40.50.970">
    <property type="match status" value="1"/>
</dbReference>
<evidence type="ECO:0000256" key="1">
    <source>
        <dbReference type="ARBA" id="ARBA00001964"/>
    </source>
</evidence>
<keyword evidence="2 5" id="KW-0560">Oxidoreductase</keyword>